<dbReference type="InterPro" id="IPR029063">
    <property type="entry name" value="SAM-dependent_MTases_sf"/>
</dbReference>
<comment type="similarity">
    <text evidence="2">Belongs to the methyltransferase superfamily. RRP8 family.</text>
</comment>
<evidence type="ECO:0000256" key="5">
    <source>
        <dbReference type="ARBA" id="ARBA00022603"/>
    </source>
</evidence>
<dbReference type="AlphaFoldDB" id="A0A315VFD4"/>
<evidence type="ECO:0000313" key="11">
    <source>
        <dbReference type="Proteomes" id="UP000250572"/>
    </source>
</evidence>
<keyword evidence="8" id="KW-0539">Nucleus</keyword>
<dbReference type="EMBL" id="NHOQ01001816">
    <property type="protein sequence ID" value="PWA22121.1"/>
    <property type="molecule type" value="Genomic_DNA"/>
</dbReference>
<dbReference type="STRING" id="33528.ENSGAFP00000018226"/>
<evidence type="ECO:0000256" key="4">
    <source>
        <dbReference type="ARBA" id="ARBA00022552"/>
    </source>
</evidence>
<dbReference type="Pfam" id="PF05148">
    <property type="entry name" value="Methyltransf_8"/>
    <property type="match status" value="1"/>
</dbReference>
<organism evidence="10 11">
    <name type="scientific">Gambusia affinis</name>
    <name type="common">Western mosquitofish</name>
    <name type="synonym">Heterandria affinis</name>
    <dbReference type="NCBI Taxonomy" id="33528"/>
    <lineage>
        <taxon>Eukaryota</taxon>
        <taxon>Metazoa</taxon>
        <taxon>Chordata</taxon>
        <taxon>Craniata</taxon>
        <taxon>Vertebrata</taxon>
        <taxon>Euteleostomi</taxon>
        <taxon>Actinopterygii</taxon>
        <taxon>Neopterygii</taxon>
        <taxon>Teleostei</taxon>
        <taxon>Neoteleostei</taxon>
        <taxon>Acanthomorphata</taxon>
        <taxon>Ovalentaria</taxon>
        <taxon>Atherinomorphae</taxon>
        <taxon>Cyprinodontiformes</taxon>
        <taxon>Poeciliidae</taxon>
        <taxon>Poeciliinae</taxon>
        <taxon>Gambusia</taxon>
    </lineage>
</organism>
<feature type="compositionally biased region" description="Basic and acidic residues" evidence="9">
    <location>
        <begin position="208"/>
        <end position="219"/>
    </location>
</feature>
<gene>
    <name evidence="10" type="ORF">CCH79_00010264</name>
</gene>
<feature type="compositionally biased region" description="Basic residues" evidence="9">
    <location>
        <begin position="185"/>
        <end position="198"/>
    </location>
</feature>
<evidence type="ECO:0000256" key="9">
    <source>
        <dbReference type="SAM" id="MobiDB-lite"/>
    </source>
</evidence>
<dbReference type="Proteomes" id="UP000250572">
    <property type="component" value="Unassembled WGS sequence"/>
</dbReference>
<keyword evidence="4" id="KW-0698">rRNA processing</keyword>
<dbReference type="GO" id="GO:0005730">
    <property type="term" value="C:nucleolus"/>
    <property type="evidence" value="ECO:0007669"/>
    <property type="project" value="UniProtKB-SubCell"/>
</dbReference>
<feature type="compositionally biased region" description="Basic residues" evidence="9">
    <location>
        <begin position="268"/>
        <end position="280"/>
    </location>
</feature>
<name>A0A315VFD4_GAMAF</name>
<evidence type="ECO:0000256" key="2">
    <source>
        <dbReference type="ARBA" id="ARBA00006301"/>
    </source>
</evidence>
<proteinExistence type="inferred from homology"/>
<feature type="compositionally biased region" description="Polar residues" evidence="9">
    <location>
        <begin position="314"/>
        <end position="324"/>
    </location>
</feature>
<dbReference type="GO" id="GO:0008168">
    <property type="term" value="F:methyltransferase activity"/>
    <property type="evidence" value="ECO:0007669"/>
    <property type="project" value="UniProtKB-KW"/>
</dbReference>
<feature type="compositionally biased region" description="Basic and acidic residues" evidence="9">
    <location>
        <begin position="326"/>
        <end position="341"/>
    </location>
</feature>
<dbReference type="Gene3D" id="1.10.10.2150">
    <property type="entry name" value="Ribosomal RNA-processing protein 8, N-terminal domain"/>
    <property type="match status" value="1"/>
</dbReference>
<evidence type="ECO:0000256" key="7">
    <source>
        <dbReference type="ARBA" id="ARBA00022691"/>
    </source>
</evidence>
<evidence type="ECO:0000256" key="6">
    <source>
        <dbReference type="ARBA" id="ARBA00022679"/>
    </source>
</evidence>
<dbReference type="Gene3D" id="3.40.50.150">
    <property type="entry name" value="Vaccinia Virus protein VP39"/>
    <property type="match status" value="1"/>
</dbReference>
<dbReference type="GO" id="GO:0042149">
    <property type="term" value="P:cellular response to glucose starvation"/>
    <property type="evidence" value="ECO:0007669"/>
    <property type="project" value="TreeGrafter"/>
</dbReference>
<dbReference type="InterPro" id="IPR007823">
    <property type="entry name" value="RRP8"/>
</dbReference>
<keyword evidence="6" id="KW-0808">Transferase</keyword>
<feature type="compositionally biased region" description="Basic and acidic residues" evidence="9">
    <location>
        <begin position="426"/>
        <end position="443"/>
    </location>
</feature>
<dbReference type="PANTHER" id="PTHR12787">
    <property type="entry name" value="RIBOSOMAL RNA-PROCESSING PROTEIN 8"/>
    <property type="match status" value="1"/>
</dbReference>
<dbReference type="GO" id="GO:0032259">
    <property type="term" value="P:methylation"/>
    <property type="evidence" value="ECO:0007669"/>
    <property type="project" value="UniProtKB-KW"/>
</dbReference>
<dbReference type="GO" id="GO:0033553">
    <property type="term" value="C:rDNA heterochromatin"/>
    <property type="evidence" value="ECO:0007669"/>
    <property type="project" value="TreeGrafter"/>
</dbReference>
<keyword evidence="11" id="KW-1185">Reference proteome</keyword>
<feature type="region of interest" description="Disordered" evidence="9">
    <location>
        <begin position="160"/>
        <end position="443"/>
    </location>
</feature>
<evidence type="ECO:0000313" key="10">
    <source>
        <dbReference type="EMBL" id="PWA22121.1"/>
    </source>
</evidence>
<keyword evidence="7" id="KW-0949">S-adenosyl-L-methionine</keyword>
<dbReference type="GO" id="GO:0000183">
    <property type="term" value="P:rDNA heterochromatin formation"/>
    <property type="evidence" value="ECO:0007669"/>
    <property type="project" value="TreeGrafter"/>
</dbReference>
<reference evidence="10 11" key="1">
    <citation type="journal article" date="2018" name="G3 (Bethesda)">
        <title>A High-Quality Reference Genome for the Invasive Mosquitofish Gambusia affinis Using a Chicago Library.</title>
        <authorList>
            <person name="Hoffberg S.L."/>
            <person name="Troendle N.J."/>
            <person name="Glenn T.C."/>
            <person name="Mahmud O."/>
            <person name="Louha S."/>
            <person name="Chalopin D."/>
            <person name="Bennetzen J.L."/>
            <person name="Mauricio R."/>
        </authorList>
    </citation>
    <scope>NUCLEOTIDE SEQUENCE [LARGE SCALE GENOMIC DNA]</scope>
    <source>
        <strain evidence="10">NE01/NJP1002.9</strain>
        <tissue evidence="10">Muscle</tissue>
    </source>
</reference>
<dbReference type="InterPro" id="IPR042036">
    <property type="entry name" value="RRP8_N"/>
</dbReference>
<keyword evidence="5" id="KW-0489">Methyltransferase</keyword>
<sequence>MSTTFERPSLHAQWRGLNPWSSLQRQTDKRLKAESQETLSPPTDRYLCDPLQLHQIKPRYCRMGLPTTTIPSTPHCDEGEAQDFLLARRKTELIKLDDLRSSGEKGIEKKMFNEDEDWSDEQEGRILSKAVFKKSQKANNSIHPKSNVGKKSLLRTLETLGSTPDWRSSDHEQDSCSETEVRSSPSKKKKRKKRRKHGKQSEETQEGGDDRQTVKEKPQLKKKRENKPVPSKASRTPSEETEVEKVPEPSQESVNKQQGPERLSRQQWRNKMKNKRRSKNKFCQNKPEDDADGAQTADKREAAEDVKKDPHNGNGENISQTANRKQNKEKVKRKNTEREADGCSAARGENQPEAEKLKSESEGSAEGLKQGAGEGQVASTNQQKPELSKERSLKRQKLQKILLHQKRVGAEGPAERTEMEAVAPEETVKEAAAEQSRSDSLRSRMEQRLEAARFRYINERLYSTASGEARRMFQQDPEAFWVYHRGYTAQVQRWPANPLDAIIAYIRKRSPSLVVADFGCGDCKIARSVKNKVHSFDLAATCDLVTVCDMAKVPLGDDSVDIAVFCLSLMGTNLVEFLAEANRVLKMSGFLTSGEPGSCMRLVKAEMDSRPFVTKRCPHLRITCRADACGTHQHTQRMTDFHLKDNAVAWHIPCDLQADNNVAVSLVKL</sequence>
<feature type="compositionally biased region" description="Basic and acidic residues" evidence="9">
    <location>
        <begin position="297"/>
        <end position="311"/>
    </location>
</feature>
<evidence type="ECO:0000256" key="3">
    <source>
        <dbReference type="ARBA" id="ARBA00020203"/>
    </source>
</evidence>
<dbReference type="PANTHER" id="PTHR12787:SF0">
    <property type="entry name" value="RIBOSOMAL RNA-PROCESSING PROTEIN 8"/>
    <property type="match status" value="1"/>
</dbReference>
<dbReference type="GO" id="GO:0046015">
    <property type="term" value="P:regulation of transcription by glucose"/>
    <property type="evidence" value="ECO:0007669"/>
    <property type="project" value="TreeGrafter"/>
</dbReference>
<dbReference type="SUPFAM" id="SSF53335">
    <property type="entry name" value="S-adenosyl-L-methionine-dependent methyltransferases"/>
    <property type="match status" value="1"/>
</dbReference>
<comment type="caution">
    <text evidence="10">The sequence shown here is derived from an EMBL/GenBank/DDBJ whole genome shotgun (WGS) entry which is preliminary data.</text>
</comment>
<feature type="compositionally biased region" description="Basic residues" evidence="9">
    <location>
        <begin position="394"/>
        <end position="407"/>
    </location>
</feature>
<protein>
    <recommendedName>
        <fullName evidence="3">Ribosomal RNA-processing protein 8</fullName>
    </recommendedName>
</protein>
<evidence type="ECO:0000256" key="8">
    <source>
        <dbReference type="ARBA" id="ARBA00023242"/>
    </source>
</evidence>
<evidence type="ECO:0000256" key="1">
    <source>
        <dbReference type="ARBA" id="ARBA00004604"/>
    </source>
</evidence>
<dbReference type="GO" id="GO:0006364">
    <property type="term" value="P:rRNA processing"/>
    <property type="evidence" value="ECO:0007669"/>
    <property type="project" value="UniProtKB-KW"/>
</dbReference>
<dbReference type="FunFam" id="1.10.10.2150:FF:000001">
    <property type="entry name" value="Ribosomal RNA-processing protein 8"/>
    <property type="match status" value="1"/>
</dbReference>
<dbReference type="GO" id="GO:0005677">
    <property type="term" value="C:chromatin silencing complex"/>
    <property type="evidence" value="ECO:0007669"/>
    <property type="project" value="TreeGrafter"/>
</dbReference>
<accession>A0A315VFD4</accession>
<comment type="subcellular location">
    <subcellularLocation>
        <location evidence="1">Nucleus</location>
        <location evidence="1">Nucleolus</location>
    </subcellularLocation>
</comment>